<name>A0ABW4KBN5_9BACI</name>
<sequence length="264" mass="30681">MLQKEIHQYLEQFFQAAGCTIAENGPGYLTIQLTVDMDKELMNRPFYWTYLEKTGGIPNPMKITLITDQEIVPQDIKGEVIHFGAPRLHQIFETARKLSSYIRLFENHQTAAVQNVPLHPWLNVNMKVSYCSDRKKDVFRSFGLNLINGQLIEPFDEKISKISLTPRIPDYSFTISPIIMPASGLKRIETFLTKEIQSRAHPWAESARKRWEEDLRLLDHFYESEVEKPDTYWIEKKALEDQYKPSVQVDIINGGLYYLKSVPA</sequence>
<protein>
    <submittedName>
        <fullName evidence="1">YqhG family protein</fullName>
    </submittedName>
</protein>
<evidence type="ECO:0000313" key="2">
    <source>
        <dbReference type="Proteomes" id="UP001597301"/>
    </source>
</evidence>
<dbReference type="InterPro" id="IPR024562">
    <property type="entry name" value="YqhG"/>
</dbReference>
<organism evidence="1 2">
    <name type="scientific">Siminovitchia sediminis</name>
    <dbReference type="NCBI Taxonomy" id="1274353"/>
    <lineage>
        <taxon>Bacteria</taxon>
        <taxon>Bacillati</taxon>
        <taxon>Bacillota</taxon>
        <taxon>Bacilli</taxon>
        <taxon>Bacillales</taxon>
        <taxon>Bacillaceae</taxon>
        <taxon>Siminovitchia</taxon>
    </lineage>
</organism>
<dbReference type="Pfam" id="PF11079">
    <property type="entry name" value="YqhG"/>
    <property type="match status" value="1"/>
</dbReference>
<comment type="caution">
    <text evidence="1">The sequence shown here is derived from an EMBL/GenBank/DDBJ whole genome shotgun (WGS) entry which is preliminary data.</text>
</comment>
<proteinExistence type="predicted"/>
<reference evidence="2" key="1">
    <citation type="journal article" date="2019" name="Int. J. Syst. Evol. Microbiol.">
        <title>The Global Catalogue of Microorganisms (GCM) 10K type strain sequencing project: providing services to taxonomists for standard genome sequencing and annotation.</title>
        <authorList>
            <consortium name="The Broad Institute Genomics Platform"/>
            <consortium name="The Broad Institute Genome Sequencing Center for Infectious Disease"/>
            <person name="Wu L."/>
            <person name="Ma J."/>
        </authorList>
    </citation>
    <scope>NUCLEOTIDE SEQUENCE [LARGE SCALE GENOMIC DNA]</scope>
    <source>
        <strain evidence="2">CGMCC 1.12295</strain>
    </source>
</reference>
<dbReference type="EMBL" id="JBHUEO010000004">
    <property type="protein sequence ID" value="MFD1705390.1"/>
    <property type="molecule type" value="Genomic_DNA"/>
</dbReference>
<keyword evidence="2" id="KW-1185">Reference proteome</keyword>
<dbReference type="Proteomes" id="UP001597301">
    <property type="component" value="Unassembled WGS sequence"/>
</dbReference>
<gene>
    <name evidence="1" type="ORF">ACFSCZ_01325</name>
</gene>
<accession>A0ABW4KBN5</accession>
<dbReference type="RefSeq" id="WP_380771768.1">
    <property type="nucleotide sequence ID" value="NZ_JBHUEO010000004.1"/>
</dbReference>
<evidence type="ECO:0000313" key="1">
    <source>
        <dbReference type="EMBL" id="MFD1705390.1"/>
    </source>
</evidence>